<proteinExistence type="predicted"/>
<sequence>MISAPIASCMSKDFALIHPDMPVVEASAKLVRKAMLGGPVVDGEGKLLGWISEQECLQVSIQVVYHNQRVATVRDIMRDDVLCVKLDEDPLALAQQMLTDKPKSYPVVDTNRKVVGVINRRHMLDMLVKQLATFSKPQ</sequence>
<evidence type="ECO:0000313" key="4">
    <source>
        <dbReference type="EMBL" id="MEX6504169.1"/>
    </source>
</evidence>
<dbReference type="SUPFAM" id="SSF54631">
    <property type="entry name" value="CBS-domain pair"/>
    <property type="match status" value="1"/>
</dbReference>
<dbReference type="PANTHER" id="PTHR43080:SF2">
    <property type="entry name" value="CBS DOMAIN-CONTAINING PROTEIN"/>
    <property type="match status" value="1"/>
</dbReference>
<dbReference type="InterPro" id="IPR046342">
    <property type="entry name" value="CBS_dom_sf"/>
</dbReference>
<dbReference type="Pfam" id="PF00571">
    <property type="entry name" value="CBS"/>
    <property type="match status" value="2"/>
</dbReference>
<dbReference type="Gene3D" id="3.10.580.10">
    <property type="entry name" value="CBS-domain"/>
    <property type="match status" value="1"/>
</dbReference>
<dbReference type="RefSeq" id="WP_369289107.1">
    <property type="nucleotide sequence ID" value="NZ_JBFTEG010000020.1"/>
</dbReference>
<dbReference type="PROSITE" id="PS51371">
    <property type="entry name" value="CBS"/>
    <property type="match status" value="2"/>
</dbReference>
<evidence type="ECO:0000256" key="1">
    <source>
        <dbReference type="ARBA" id="ARBA00023122"/>
    </source>
</evidence>
<gene>
    <name evidence="4" type="ORF">AB5S05_19065</name>
</gene>
<dbReference type="PANTHER" id="PTHR43080">
    <property type="entry name" value="CBS DOMAIN-CONTAINING PROTEIN CBSX3, MITOCHONDRIAL"/>
    <property type="match status" value="1"/>
</dbReference>
<feature type="domain" description="CBS" evidence="3">
    <location>
        <begin position="10"/>
        <end position="69"/>
    </location>
</feature>
<dbReference type="Proteomes" id="UP001560296">
    <property type="component" value="Unassembled WGS sequence"/>
</dbReference>
<keyword evidence="5" id="KW-1185">Reference proteome</keyword>
<dbReference type="SMART" id="SM00116">
    <property type="entry name" value="CBS"/>
    <property type="match status" value="2"/>
</dbReference>
<dbReference type="EMBL" id="JBFTEG010000020">
    <property type="protein sequence ID" value="MEX6504169.1"/>
    <property type="molecule type" value="Genomic_DNA"/>
</dbReference>
<organism evidence="4 5">
    <name type="scientific">Pseudomonas zhanjiangensis</name>
    <dbReference type="NCBI Taxonomy" id="3239015"/>
    <lineage>
        <taxon>Bacteria</taxon>
        <taxon>Pseudomonadati</taxon>
        <taxon>Pseudomonadota</taxon>
        <taxon>Gammaproteobacteria</taxon>
        <taxon>Pseudomonadales</taxon>
        <taxon>Pseudomonadaceae</taxon>
        <taxon>Pseudomonas</taxon>
    </lineage>
</organism>
<evidence type="ECO:0000256" key="2">
    <source>
        <dbReference type="PROSITE-ProRule" id="PRU00703"/>
    </source>
</evidence>
<evidence type="ECO:0000313" key="5">
    <source>
        <dbReference type="Proteomes" id="UP001560296"/>
    </source>
</evidence>
<comment type="caution">
    <text evidence="4">The sequence shown here is derived from an EMBL/GenBank/DDBJ whole genome shotgun (WGS) entry which is preliminary data.</text>
</comment>
<dbReference type="InterPro" id="IPR051257">
    <property type="entry name" value="Diverse_CBS-Domain"/>
</dbReference>
<reference evidence="4 5" key="1">
    <citation type="submission" date="2024-07" db="EMBL/GenBank/DDBJ databases">
        <authorList>
            <person name="Li M."/>
        </authorList>
    </citation>
    <scope>NUCLEOTIDE SEQUENCE [LARGE SCALE GENOMIC DNA]</scope>
    <source>
        <strain evidence="4 5">25A3E</strain>
    </source>
</reference>
<accession>A0ABV3YYL2</accession>
<dbReference type="InterPro" id="IPR000644">
    <property type="entry name" value="CBS_dom"/>
</dbReference>
<keyword evidence="1 2" id="KW-0129">CBS domain</keyword>
<feature type="domain" description="CBS" evidence="3">
    <location>
        <begin position="77"/>
        <end position="133"/>
    </location>
</feature>
<protein>
    <submittedName>
        <fullName evidence="4">CBS domain-containing protein</fullName>
    </submittedName>
</protein>
<evidence type="ECO:0000259" key="3">
    <source>
        <dbReference type="PROSITE" id="PS51371"/>
    </source>
</evidence>
<name>A0ABV3YYL2_9PSED</name>